<protein>
    <submittedName>
        <fullName evidence="2">Uncharacterized protein</fullName>
    </submittedName>
</protein>
<keyword evidence="3" id="KW-1185">Reference proteome</keyword>
<feature type="compositionally biased region" description="Low complexity" evidence="1">
    <location>
        <begin position="1642"/>
        <end position="1657"/>
    </location>
</feature>
<feature type="compositionally biased region" description="Polar residues" evidence="1">
    <location>
        <begin position="171"/>
        <end position="181"/>
    </location>
</feature>
<evidence type="ECO:0000256" key="1">
    <source>
        <dbReference type="SAM" id="MobiDB-lite"/>
    </source>
</evidence>
<evidence type="ECO:0000313" key="2">
    <source>
        <dbReference type="EMBL" id="KAJ7200087.1"/>
    </source>
</evidence>
<organism evidence="2 3">
    <name type="scientific">Mycena pura</name>
    <dbReference type="NCBI Taxonomy" id="153505"/>
    <lineage>
        <taxon>Eukaryota</taxon>
        <taxon>Fungi</taxon>
        <taxon>Dikarya</taxon>
        <taxon>Basidiomycota</taxon>
        <taxon>Agaricomycotina</taxon>
        <taxon>Agaricomycetes</taxon>
        <taxon>Agaricomycetidae</taxon>
        <taxon>Agaricales</taxon>
        <taxon>Marasmiineae</taxon>
        <taxon>Mycenaceae</taxon>
        <taxon>Mycena</taxon>
    </lineage>
</organism>
<feature type="region of interest" description="Disordered" evidence="1">
    <location>
        <begin position="169"/>
        <end position="209"/>
    </location>
</feature>
<feature type="region of interest" description="Disordered" evidence="1">
    <location>
        <begin position="1"/>
        <end position="20"/>
    </location>
</feature>
<comment type="caution">
    <text evidence="2">The sequence shown here is derived from an EMBL/GenBank/DDBJ whole genome shotgun (WGS) entry which is preliminary data.</text>
</comment>
<reference evidence="2" key="1">
    <citation type="submission" date="2023-03" db="EMBL/GenBank/DDBJ databases">
        <title>Massive genome expansion in bonnet fungi (Mycena s.s.) driven by repeated elements and novel gene families across ecological guilds.</title>
        <authorList>
            <consortium name="Lawrence Berkeley National Laboratory"/>
            <person name="Harder C.B."/>
            <person name="Miyauchi S."/>
            <person name="Viragh M."/>
            <person name="Kuo A."/>
            <person name="Thoen E."/>
            <person name="Andreopoulos B."/>
            <person name="Lu D."/>
            <person name="Skrede I."/>
            <person name="Drula E."/>
            <person name="Henrissat B."/>
            <person name="Morin E."/>
            <person name="Kohler A."/>
            <person name="Barry K."/>
            <person name="LaButti K."/>
            <person name="Morin E."/>
            <person name="Salamov A."/>
            <person name="Lipzen A."/>
            <person name="Mereny Z."/>
            <person name="Hegedus B."/>
            <person name="Baldrian P."/>
            <person name="Stursova M."/>
            <person name="Weitz H."/>
            <person name="Taylor A."/>
            <person name="Grigoriev I.V."/>
            <person name="Nagy L.G."/>
            <person name="Martin F."/>
            <person name="Kauserud H."/>
        </authorList>
    </citation>
    <scope>NUCLEOTIDE SEQUENCE</scope>
    <source>
        <strain evidence="2">9144</strain>
    </source>
</reference>
<proteinExistence type="predicted"/>
<dbReference type="EMBL" id="JARJCW010000064">
    <property type="protein sequence ID" value="KAJ7200087.1"/>
    <property type="molecule type" value="Genomic_DNA"/>
</dbReference>
<feature type="region of interest" description="Disordered" evidence="1">
    <location>
        <begin position="54"/>
        <end position="93"/>
    </location>
</feature>
<name>A0AAD6V519_9AGAR</name>
<evidence type="ECO:0000313" key="3">
    <source>
        <dbReference type="Proteomes" id="UP001219525"/>
    </source>
</evidence>
<accession>A0AAD6V519</accession>
<feature type="region of interest" description="Disordered" evidence="1">
    <location>
        <begin position="972"/>
        <end position="1080"/>
    </location>
</feature>
<gene>
    <name evidence="2" type="ORF">GGX14DRAFT_572199</name>
</gene>
<feature type="region of interest" description="Disordered" evidence="1">
    <location>
        <begin position="1633"/>
        <end position="1664"/>
    </location>
</feature>
<sequence length="1689" mass="186568">MSVAPTEVLEGPCGLQESPEAPVEAAHCQCDAPSGIPKSSPASSHWHVLERSQGLAILSSGSSTQPIPRKQEDAPTRASTGPRSLQESSLPWQAPPWPPPFSYPFPSWLVPPWPPPRVNLGRYLRRRRAGDVARTRHTSVMWSSPSPSSPPCSSLCVLSVERPASHLAPSSFISRSTTGQSPRAHEPAPAPAIPASTQRKRPPSACTPVPLWRRPSRSCPAVRGRRLGCVLAQVFQRVLEAVPPPNVRARSFVNRPNTRRPLPFLGALLHARIRKLPSASMLGCTTVGSRTATPARLGRQSMGPSACWPPNLHSLPSYARRCYPLSRSQARSLSRASYRRTLGAACTIVQHAAAPWPRTSVRSLRRGPVCAHVRHPSLDCLCSLSRFVRRQSNRHEHVIGVRRPRGLTARTGIRAIAARRTPQRWSDRTRTHEALGVVEHLPGLHYPPLLDSRCYRPRPVSRRRGQRLGASELPRDEERLTRLHLILSLPYVSGGQYTISDSLYRYGPVIPANLSNKVCLPFHQRTHEPVSGRAWLATSTSSTCLRPSSARAHVHLRRRLSNGGLTDLLGRFQVVVQAHTLLVYPAHVIIPLSRSDSVDSQRAPKTTPSSDTRARQFFERPNATRMRSAVQSCTSFSACPSSLGSTTQQYPTPGISCPSISTSIRVPIVSARCCNRVPQHRTYHARMPVKHRMEERWSGLLSVLLLMLRGPNPVHAPPAEIHRLPVVPRRYVCAPSLLLDFQVVPLSRPSLRVIREEPRSGERLTRLHLVLLVKECGIIQRILFSCDYEYLTHESKCVQRSRWYTSSREPARQLSCAWMDSSRIVRDAERHAACWTAMQEHLKWGERSEGVEVSEISNTHLSGTTTHPRPTCLHRDAWNCRVAAPGLPQLQCARIEARKGLESCIKTVAASSVLKPKATVSGGKVASRREHYWMLARFSASRVTDASGPEGCSANLLRYLSFPASRLWSGSKSESLENAGGASQSRHRIRETESRVTTTLLPPPRRERCSPCQWHPASTRGSSGLAGSSIPGAVQQLPNGCTRPPPEMRISSPWYPNTSLRAHESASSRPATMELNKSARLPTDARIRRWRCPSSGCLANTRGCSWRRTDIARLRVQVPVHPLSSPRSPFPATASILDAKPYSTTDEPQRLTSAPAPSRCATQVCSQRMHAFSGVRAHLWRRPPSGRLYRHLRPHALATARHPSPWLAPVRCIVPLRGCLLAHAAALPKCGLYAMFSRRGKAPARHGTPPYLASTRLFVERPNPHAPCLPNGARLRVHVHRRIHLWRCNLSGCLVDGRRRSRSRAHALVLRVAFATYASVSRSHFNLISPQVPEAMLSSNTRACLFIERPSLRMSFPFTCARPCASIRMLPFTCMPDHLISSRDTRPAGVMSLSTVVVSQRRYPYRRSDVRLLFSRGLEVSLRAKALKALLCTREPLWALVLIGTIPPSHPLARPQASCISAPRTLMEWRNRVQATEVRSALQGCTSLFACQLLLDDEAIMQSGDVFELPASRSVERLHCDVKVSAIAVHTGSTAGRPHHASLRTPCLAPALHHDVLALYEAGISRHRLAREFQVSSAWGAIGNTHQTFQPTNTSRQLATTRDKVNVVVIELSTPASLSQNLGLLGCDARATVPRPKPPVQGTAAPTPTSVPSPGAGLLARGSIAPERPGSVVMRLATRPLTQEWPARE</sequence>
<feature type="compositionally biased region" description="Polar residues" evidence="1">
    <location>
        <begin position="77"/>
        <end position="91"/>
    </location>
</feature>
<dbReference type="Proteomes" id="UP001219525">
    <property type="component" value="Unassembled WGS sequence"/>
</dbReference>